<feature type="transmembrane region" description="Helical" evidence="1">
    <location>
        <begin position="21"/>
        <end position="44"/>
    </location>
</feature>
<keyword evidence="3" id="KW-1185">Reference proteome</keyword>
<accession>A0A314ZB37</accession>
<dbReference type="Proteomes" id="UP000250321">
    <property type="component" value="Unassembled WGS sequence"/>
</dbReference>
<protein>
    <submittedName>
        <fullName evidence="2">Uncharacterized protein</fullName>
    </submittedName>
</protein>
<keyword evidence="1" id="KW-1133">Transmembrane helix</keyword>
<reference evidence="2 3" key="1">
    <citation type="submission" date="2018-02" db="EMBL/GenBank/DDBJ databases">
        <title>Draft genome of wild Prunus yedoensis var. nudiflora.</title>
        <authorList>
            <person name="Baek S."/>
            <person name="Kim J.-H."/>
            <person name="Choi K."/>
            <person name="Kim G.-B."/>
            <person name="Cho A."/>
            <person name="Jang H."/>
            <person name="Shin C.-H."/>
            <person name="Yu H.-J."/>
            <person name="Mun J.-H."/>
        </authorList>
    </citation>
    <scope>NUCLEOTIDE SEQUENCE [LARGE SCALE GENOMIC DNA]</scope>
    <source>
        <strain evidence="3">cv. Jeju island</strain>
        <tissue evidence="2">Leaf</tissue>
    </source>
</reference>
<evidence type="ECO:0000313" key="2">
    <source>
        <dbReference type="EMBL" id="PQQ15267.1"/>
    </source>
</evidence>
<dbReference type="AlphaFoldDB" id="A0A314ZB37"/>
<keyword evidence="1" id="KW-0812">Transmembrane</keyword>
<evidence type="ECO:0000256" key="1">
    <source>
        <dbReference type="SAM" id="Phobius"/>
    </source>
</evidence>
<sequence>MHITWSKGSTVEVEDGMPKQLYAIFLKSCLHIHAVQVLAGVILVTPVADSSDSSISVA</sequence>
<dbReference type="EMBL" id="PJQY01000232">
    <property type="protein sequence ID" value="PQQ15267.1"/>
    <property type="molecule type" value="Genomic_DNA"/>
</dbReference>
<organism evidence="2 3">
    <name type="scientific">Prunus yedoensis var. nudiflora</name>
    <dbReference type="NCBI Taxonomy" id="2094558"/>
    <lineage>
        <taxon>Eukaryota</taxon>
        <taxon>Viridiplantae</taxon>
        <taxon>Streptophyta</taxon>
        <taxon>Embryophyta</taxon>
        <taxon>Tracheophyta</taxon>
        <taxon>Spermatophyta</taxon>
        <taxon>Magnoliopsida</taxon>
        <taxon>eudicotyledons</taxon>
        <taxon>Gunneridae</taxon>
        <taxon>Pentapetalae</taxon>
        <taxon>rosids</taxon>
        <taxon>fabids</taxon>
        <taxon>Rosales</taxon>
        <taxon>Rosaceae</taxon>
        <taxon>Amygdaloideae</taxon>
        <taxon>Amygdaleae</taxon>
        <taxon>Prunus</taxon>
    </lineage>
</organism>
<keyword evidence="1" id="KW-0472">Membrane</keyword>
<name>A0A314ZB37_PRUYE</name>
<proteinExistence type="predicted"/>
<evidence type="ECO:0000313" key="3">
    <source>
        <dbReference type="Proteomes" id="UP000250321"/>
    </source>
</evidence>
<comment type="caution">
    <text evidence="2">The sequence shown here is derived from an EMBL/GenBank/DDBJ whole genome shotgun (WGS) entry which is preliminary data.</text>
</comment>
<gene>
    <name evidence="2" type="ORF">Pyn_12666</name>
</gene>